<reference evidence="2" key="1">
    <citation type="journal article" date="2020" name="Stud. Mycol.">
        <title>101 Dothideomycetes genomes: a test case for predicting lifestyles and emergence of pathogens.</title>
        <authorList>
            <person name="Haridas S."/>
            <person name="Albert R."/>
            <person name="Binder M."/>
            <person name="Bloem J."/>
            <person name="Labutti K."/>
            <person name="Salamov A."/>
            <person name="Andreopoulos B."/>
            <person name="Baker S."/>
            <person name="Barry K."/>
            <person name="Bills G."/>
            <person name="Bluhm B."/>
            <person name="Cannon C."/>
            <person name="Castanera R."/>
            <person name="Culley D."/>
            <person name="Daum C."/>
            <person name="Ezra D."/>
            <person name="Gonzalez J."/>
            <person name="Henrissat B."/>
            <person name="Kuo A."/>
            <person name="Liang C."/>
            <person name="Lipzen A."/>
            <person name="Lutzoni F."/>
            <person name="Magnuson J."/>
            <person name="Mondo S."/>
            <person name="Nolan M."/>
            <person name="Ohm R."/>
            <person name="Pangilinan J."/>
            <person name="Park H.-J."/>
            <person name="Ramirez L."/>
            <person name="Alfaro M."/>
            <person name="Sun H."/>
            <person name="Tritt A."/>
            <person name="Yoshinaga Y."/>
            <person name="Zwiers L.-H."/>
            <person name="Turgeon B."/>
            <person name="Goodwin S."/>
            <person name="Spatafora J."/>
            <person name="Crous P."/>
            <person name="Grigoriev I."/>
        </authorList>
    </citation>
    <scope>NUCLEOTIDE SEQUENCE</scope>
    <source>
        <strain evidence="2">CBS 269.34</strain>
    </source>
</reference>
<gene>
    <name evidence="2" type="ORF">BU16DRAFT_110747</name>
</gene>
<name>A0A6A6QIU9_9PEZI</name>
<dbReference type="EMBL" id="MU004194">
    <property type="protein sequence ID" value="KAF2492335.1"/>
    <property type="molecule type" value="Genomic_DNA"/>
</dbReference>
<proteinExistence type="predicted"/>
<feature type="region of interest" description="Disordered" evidence="1">
    <location>
        <begin position="55"/>
        <end position="75"/>
    </location>
</feature>
<feature type="region of interest" description="Disordered" evidence="1">
    <location>
        <begin position="1"/>
        <end position="20"/>
    </location>
</feature>
<evidence type="ECO:0000313" key="2">
    <source>
        <dbReference type="EMBL" id="KAF2492335.1"/>
    </source>
</evidence>
<sequence>MVAKRTAQPSGSDGHYQRSQSVCTLADRDYLLNQNSNRPGGKARGFWRRKYQRFFPKKRAMRTPGPEERRKSQNWKDATVKLASRNTIAIDHPASDFPATVVTMRGTGQTINRLTISGPMPISPQSPEEKAEADAIKLECRGMMRRSTQRQAMSMIWV</sequence>
<protein>
    <submittedName>
        <fullName evidence="2">Uncharacterized protein</fullName>
    </submittedName>
</protein>
<accession>A0A6A6QIU9</accession>
<dbReference type="Proteomes" id="UP000799750">
    <property type="component" value="Unassembled WGS sequence"/>
</dbReference>
<feature type="compositionally biased region" description="Polar residues" evidence="1">
    <location>
        <begin position="7"/>
        <end position="20"/>
    </location>
</feature>
<evidence type="ECO:0000256" key="1">
    <source>
        <dbReference type="SAM" id="MobiDB-lite"/>
    </source>
</evidence>
<organism evidence="2 3">
    <name type="scientific">Lophium mytilinum</name>
    <dbReference type="NCBI Taxonomy" id="390894"/>
    <lineage>
        <taxon>Eukaryota</taxon>
        <taxon>Fungi</taxon>
        <taxon>Dikarya</taxon>
        <taxon>Ascomycota</taxon>
        <taxon>Pezizomycotina</taxon>
        <taxon>Dothideomycetes</taxon>
        <taxon>Pleosporomycetidae</taxon>
        <taxon>Mytilinidiales</taxon>
        <taxon>Mytilinidiaceae</taxon>
        <taxon>Lophium</taxon>
    </lineage>
</organism>
<dbReference type="AlphaFoldDB" id="A0A6A6QIU9"/>
<evidence type="ECO:0000313" key="3">
    <source>
        <dbReference type="Proteomes" id="UP000799750"/>
    </source>
</evidence>
<keyword evidence="3" id="KW-1185">Reference proteome</keyword>